<sequence length="125" mass="12814">MKSVLVVALLALSQALGYQLGVVQDTPEVAHAKAEHFAAVAKAKELTAGAGHGLWGGALANTWAVPHYAPALKYHGPIALPPGYDKHGAPLPVLDTPEVAHAKAAHLAAVAKAGGHVYPAVYHTP</sequence>
<dbReference type="VEuPathDB" id="VectorBase:RPRC009619"/>
<dbReference type="EMBL" id="ACPB03012619">
    <property type="status" value="NOT_ANNOTATED_CDS"/>
    <property type="molecule type" value="Genomic_DNA"/>
</dbReference>
<dbReference type="EnsemblMetazoa" id="RPRC009619-RA">
    <property type="protein sequence ID" value="RPRC009619-PA"/>
    <property type="gene ID" value="RPRC009619"/>
</dbReference>
<dbReference type="AlphaFoldDB" id="T1HZZ9"/>
<evidence type="ECO:0000313" key="2">
    <source>
        <dbReference type="Proteomes" id="UP000015103"/>
    </source>
</evidence>
<keyword evidence="2" id="KW-1185">Reference proteome</keyword>
<accession>T1HZZ9</accession>
<name>T1HZZ9_RHOPR</name>
<dbReference type="InParanoid" id="T1HZZ9"/>
<proteinExistence type="predicted"/>
<reference evidence="1" key="1">
    <citation type="submission" date="2015-05" db="UniProtKB">
        <authorList>
            <consortium name="EnsemblMetazoa"/>
        </authorList>
    </citation>
    <scope>IDENTIFICATION</scope>
</reference>
<evidence type="ECO:0000313" key="1">
    <source>
        <dbReference type="EnsemblMetazoa" id="RPRC009619-PA"/>
    </source>
</evidence>
<dbReference type="HOGENOM" id="CLU_1995411_0_0_1"/>
<dbReference type="Proteomes" id="UP000015103">
    <property type="component" value="Unassembled WGS sequence"/>
</dbReference>
<dbReference type="eggNOG" id="ENOG502STME">
    <property type="taxonomic scope" value="Eukaryota"/>
</dbReference>
<organism evidence="1 2">
    <name type="scientific">Rhodnius prolixus</name>
    <name type="common">Triatomid bug</name>
    <dbReference type="NCBI Taxonomy" id="13249"/>
    <lineage>
        <taxon>Eukaryota</taxon>
        <taxon>Metazoa</taxon>
        <taxon>Ecdysozoa</taxon>
        <taxon>Arthropoda</taxon>
        <taxon>Hexapoda</taxon>
        <taxon>Insecta</taxon>
        <taxon>Pterygota</taxon>
        <taxon>Neoptera</taxon>
        <taxon>Paraneoptera</taxon>
        <taxon>Hemiptera</taxon>
        <taxon>Heteroptera</taxon>
        <taxon>Panheteroptera</taxon>
        <taxon>Cimicomorpha</taxon>
        <taxon>Reduviidae</taxon>
        <taxon>Triatominae</taxon>
        <taxon>Rhodnius</taxon>
    </lineage>
</organism>
<dbReference type="STRING" id="13249.T1HZZ9"/>
<protein>
    <submittedName>
        <fullName evidence="1">Uncharacterized protein</fullName>
    </submittedName>
</protein>